<name>I3T527_LOTJA</name>
<protein>
    <submittedName>
        <fullName evidence="1">Uncharacterized protein</fullName>
    </submittedName>
</protein>
<reference evidence="1" key="1">
    <citation type="submission" date="2012-05" db="EMBL/GenBank/DDBJ databases">
        <authorList>
            <person name="Krishnakumar V."/>
            <person name="Cheung F."/>
            <person name="Xiao Y."/>
            <person name="Chan A."/>
            <person name="Moskal W.A."/>
            <person name="Town C.D."/>
        </authorList>
    </citation>
    <scope>NUCLEOTIDE SEQUENCE</scope>
</reference>
<sequence length="59" mass="6161">MPLIAFSASISDSYDTKPNPLGLFVFGSNTSVASVTAPNGENSVFSCSFEVKNDSPADE</sequence>
<organism evidence="1">
    <name type="scientific">Lotus japonicus</name>
    <name type="common">Lotus corniculatus var. japonicus</name>
    <dbReference type="NCBI Taxonomy" id="34305"/>
    <lineage>
        <taxon>Eukaryota</taxon>
        <taxon>Viridiplantae</taxon>
        <taxon>Streptophyta</taxon>
        <taxon>Embryophyta</taxon>
        <taxon>Tracheophyta</taxon>
        <taxon>Spermatophyta</taxon>
        <taxon>Magnoliopsida</taxon>
        <taxon>eudicotyledons</taxon>
        <taxon>Gunneridae</taxon>
        <taxon>Pentapetalae</taxon>
        <taxon>rosids</taxon>
        <taxon>fabids</taxon>
        <taxon>Fabales</taxon>
        <taxon>Fabaceae</taxon>
        <taxon>Papilionoideae</taxon>
        <taxon>50 kb inversion clade</taxon>
        <taxon>NPAAA clade</taxon>
        <taxon>Hologalegina</taxon>
        <taxon>robinioid clade</taxon>
        <taxon>Loteae</taxon>
        <taxon>Lotus</taxon>
    </lineage>
</organism>
<dbReference type="EMBL" id="BT147825">
    <property type="protein sequence ID" value="AFK47619.1"/>
    <property type="molecule type" value="mRNA"/>
</dbReference>
<proteinExistence type="evidence at transcript level"/>
<dbReference type="AlphaFoldDB" id="I3T527"/>
<accession>I3T527</accession>
<evidence type="ECO:0000313" key="1">
    <source>
        <dbReference type="EMBL" id="AFK47619.1"/>
    </source>
</evidence>